<evidence type="ECO:0000313" key="4">
    <source>
        <dbReference type="Proteomes" id="UP001167160"/>
    </source>
</evidence>
<sequence>MTAPLTPHEEPPGDPSHSPPPRQGADGERTGAAKVRQAALVTVLVALSGAVLGALWLWLAPHVLLVSDGKAVYFKNSEGEEAIGADGVFVLLALGFGVLSGALVFLVRRSGGIPIVVGLALGGLLGAVLAWRLGGWFGPAGDVAQHARRVGKGVVFDAPLQLRAKGALLVWPVAALAVHLGLTALFGPRDPEPGENAMGVPFGNGHGGPPRG</sequence>
<evidence type="ECO:0008006" key="5">
    <source>
        <dbReference type="Google" id="ProtNLM"/>
    </source>
</evidence>
<feature type="transmembrane region" description="Helical" evidence="2">
    <location>
        <begin position="87"/>
        <end position="106"/>
    </location>
</feature>
<evidence type="ECO:0000313" key="3">
    <source>
        <dbReference type="EMBL" id="MCM2576486.1"/>
    </source>
</evidence>
<dbReference type="RefSeq" id="WP_251409467.1">
    <property type="nucleotide sequence ID" value="NZ_JAMQGM010000008.1"/>
</dbReference>
<organism evidence="3 4">
    <name type="scientific">Streptomyces meridianus</name>
    <dbReference type="NCBI Taxonomy" id="2938945"/>
    <lineage>
        <taxon>Bacteria</taxon>
        <taxon>Bacillati</taxon>
        <taxon>Actinomycetota</taxon>
        <taxon>Actinomycetes</taxon>
        <taxon>Kitasatosporales</taxon>
        <taxon>Streptomycetaceae</taxon>
        <taxon>Streptomyces</taxon>
    </lineage>
</organism>
<dbReference type="EMBL" id="JAMQGM010000008">
    <property type="protein sequence ID" value="MCM2576486.1"/>
    <property type="molecule type" value="Genomic_DNA"/>
</dbReference>
<feature type="compositionally biased region" description="Pro residues" evidence="1">
    <location>
        <begin position="13"/>
        <end position="22"/>
    </location>
</feature>
<keyword evidence="2" id="KW-1133">Transmembrane helix</keyword>
<dbReference type="Proteomes" id="UP001167160">
    <property type="component" value="Unassembled WGS sequence"/>
</dbReference>
<feature type="transmembrane region" description="Helical" evidence="2">
    <location>
        <begin position="169"/>
        <end position="188"/>
    </location>
</feature>
<feature type="region of interest" description="Disordered" evidence="1">
    <location>
        <begin position="1"/>
        <end position="29"/>
    </location>
</feature>
<feature type="transmembrane region" description="Helical" evidence="2">
    <location>
        <begin position="113"/>
        <end position="133"/>
    </location>
</feature>
<protein>
    <recommendedName>
        <fullName evidence="5">ABC transporter permease</fullName>
    </recommendedName>
</protein>
<evidence type="ECO:0000256" key="2">
    <source>
        <dbReference type="SAM" id="Phobius"/>
    </source>
</evidence>
<name>A0ABT0X1R5_9ACTN</name>
<keyword evidence="2" id="KW-0812">Transmembrane</keyword>
<gene>
    <name evidence="3" type="ORF">M1E25_03790</name>
</gene>
<keyword evidence="4" id="KW-1185">Reference proteome</keyword>
<feature type="transmembrane region" description="Helical" evidence="2">
    <location>
        <begin position="38"/>
        <end position="59"/>
    </location>
</feature>
<accession>A0ABT0X1R5</accession>
<reference evidence="3" key="1">
    <citation type="journal article" date="2023" name="Int. J. Syst. Evol. Microbiol.">
        <title>Streptomyces meridianus sp. nov. isolated from brackish water of the Tagus estuary in Alcochete, Portugal.</title>
        <authorList>
            <person name="Santos J.D.N."/>
            <person name="Klimek D."/>
            <person name="Calusinska M."/>
            <person name="Lobo Da Cunha A."/>
            <person name="Catita J."/>
            <person name="Goncalves H."/>
            <person name="Gonzalez I."/>
            <person name="Reyes F."/>
            <person name="Lage O.M."/>
        </authorList>
    </citation>
    <scope>NUCLEOTIDE SEQUENCE</scope>
    <source>
        <strain evidence="3">MTZ3.1</strain>
    </source>
</reference>
<keyword evidence="2" id="KW-0472">Membrane</keyword>
<proteinExistence type="predicted"/>
<evidence type="ECO:0000256" key="1">
    <source>
        <dbReference type="SAM" id="MobiDB-lite"/>
    </source>
</evidence>
<comment type="caution">
    <text evidence="3">The sequence shown here is derived from an EMBL/GenBank/DDBJ whole genome shotgun (WGS) entry which is preliminary data.</text>
</comment>